<comment type="caution">
    <text evidence="3">The sequence shown here is derived from an EMBL/GenBank/DDBJ whole genome shotgun (WGS) entry which is preliminary data.</text>
</comment>
<dbReference type="AlphaFoldDB" id="A0A2T5I7A5"/>
<accession>A0A2T5I7A5</accession>
<gene>
    <name evidence="3" type="ORF">C8R28_104617</name>
</gene>
<dbReference type="RefSeq" id="WP_107787883.1">
    <property type="nucleotide sequence ID" value="NZ_QAOL01000046.1"/>
</dbReference>
<keyword evidence="1" id="KW-0677">Repeat</keyword>
<evidence type="ECO:0000313" key="3">
    <source>
        <dbReference type="EMBL" id="PTQ79703.1"/>
    </source>
</evidence>
<name>A0A2T5I7A5_9PROT</name>
<keyword evidence="2" id="KW-1133">Transmembrane helix</keyword>
<dbReference type="Pfam" id="PF00805">
    <property type="entry name" value="Pentapeptide"/>
    <property type="match status" value="4"/>
</dbReference>
<proteinExistence type="predicted"/>
<dbReference type="PANTHER" id="PTHR47485">
    <property type="entry name" value="THYLAKOID LUMENAL 17.4 KDA PROTEIN, CHLOROPLASTIC"/>
    <property type="match status" value="1"/>
</dbReference>
<protein>
    <submittedName>
        <fullName evidence="3">Uncharacterized protein YjbI with pentapeptide repeats</fullName>
    </submittedName>
</protein>
<dbReference type="EMBL" id="QAOL01000046">
    <property type="protein sequence ID" value="PTQ79703.1"/>
    <property type="molecule type" value="Genomic_DNA"/>
</dbReference>
<dbReference type="Gene3D" id="2.160.20.80">
    <property type="entry name" value="E3 ubiquitin-protein ligase SopA"/>
    <property type="match status" value="2"/>
</dbReference>
<sequence length="442" mass="51151">MNFLYKRGFIILLVVMIEILLLIFLEEKWRCYLLILNLNHNSSWLGPVLTMFLASPVAFFIWFYRNNDKKIDQQHAEENIRQLDFHKIEEWATISENEGRLKLSKNNYSSPALQIAAIYQLVPYLQGSYGLRFVRPTMEIYKSLLANWKEAEQLNNLEESLEIKKNIPGHISAIHSIFCDEMINFARKENIIKNYNNGLEKKWIPFKNIKLNCIELSGLDLTNINLSGASFKFGNINGCNFERTIIFKADFSGSVLTLSEFSNALMDKVNFNNIIVKGSNFKMSQFLKNSDFSNANLRHANLSDADLSHCIFGRGKRISRNRSHQISTTAPSTFNYNSTPFKRISNTFKFANLININLSNTKLSNSLFINSELSNADFSGAKLYKSVFTEFNLGALRFTQDDFNRWIHEEEVIFDNCYVFDNIVHIDFNIFKKANILIKTTE</sequence>
<dbReference type="InterPro" id="IPR001646">
    <property type="entry name" value="5peptide_repeat"/>
</dbReference>
<reference evidence="3 4" key="1">
    <citation type="submission" date="2018-04" db="EMBL/GenBank/DDBJ databases">
        <title>Active sludge and wastewater microbial communities from Klosterneuburg, Austria.</title>
        <authorList>
            <person name="Wagner M."/>
        </authorList>
    </citation>
    <scope>NUCLEOTIDE SEQUENCE [LARGE SCALE GENOMIC DNA]</scope>
    <source>
        <strain evidence="3 4">Nm4</strain>
    </source>
</reference>
<dbReference type="PANTHER" id="PTHR47485:SF1">
    <property type="entry name" value="THYLAKOID LUMENAL 17.4 KDA PROTEIN, CHLOROPLASTIC"/>
    <property type="match status" value="1"/>
</dbReference>
<keyword evidence="2" id="KW-0812">Transmembrane</keyword>
<dbReference type="Proteomes" id="UP000244110">
    <property type="component" value="Unassembled WGS sequence"/>
</dbReference>
<keyword evidence="2" id="KW-0472">Membrane</keyword>
<evidence type="ECO:0000256" key="2">
    <source>
        <dbReference type="SAM" id="Phobius"/>
    </source>
</evidence>
<organism evidence="3 4">
    <name type="scientific">Nitrosomonas ureae</name>
    <dbReference type="NCBI Taxonomy" id="44577"/>
    <lineage>
        <taxon>Bacteria</taxon>
        <taxon>Pseudomonadati</taxon>
        <taxon>Pseudomonadota</taxon>
        <taxon>Betaproteobacteria</taxon>
        <taxon>Nitrosomonadales</taxon>
        <taxon>Nitrosomonadaceae</taxon>
        <taxon>Nitrosomonas</taxon>
    </lineage>
</organism>
<evidence type="ECO:0000313" key="4">
    <source>
        <dbReference type="Proteomes" id="UP000244110"/>
    </source>
</evidence>
<feature type="transmembrane region" description="Helical" evidence="2">
    <location>
        <begin position="7"/>
        <end position="24"/>
    </location>
</feature>
<feature type="transmembrane region" description="Helical" evidence="2">
    <location>
        <begin position="44"/>
        <end position="64"/>
    </location>
</feature>
<dbReference type="SUPFAM" id="SSF141571">
    <property type="entry name" value="Pentapeptide repeat-like"/>
    <property type="match status" value="2"/>
</dbReference>
<evidence type="ECO:0000256" key="1">
    <source>
        <dbReference type="ARBA" id="ARBA00022737"/>
    </source>
</evidence>